<evidence type="ECO:0000256" key="1">
    <source>
        <dbReference type="ARBA" id="ARBA00008956"/>
    </source>
</evidence>
<keyword evidence="8" id="KW-1185">Reference proteome</keyword>
<reference evidence="7 8" key="1">
    <citation type="journal article" date="2009" name="Nat. Genet.">
        <title>The genome of the cucumber, Cucumis sativus L.</title>
        <authorList>
            <person name="Huang S."/>
            <person name="Li R."/>
            <person name="Zhang Z."/>
            <person name="Li L."/>
            <person name="Gu X."/>
            <person name="Fan W."/>
            <person name="Lucas W.J."/>
            <person name="Wang X."/>
            <person name="Xie B."/>
            <person name="Ni P."/>
            <person name="Ren Y."/>
            <person name="Zhu H."/>
            <person name="Li J."/>
            <person name="Lin K."/>
            <person name="Jin W."/>
            <person name="Fei Z."/>
            <person name="Li G."/>
            <person name="Staub J."/>
            <person name="Kilian A."/>
            <person name="van der Vossen E.A."/>
            <person name="Wu Y."/>
            <person name="Guo J."/>
            <person name="He J."/>
            <person name="Jia Z."/>
            <person name="Ren Y."/>
            <person name="Tian G."/>
            <person name="Lu Y."/>
            <person name="Ruan J."/>
            <person name="Qian W."/>
            <person name="Wang M."/>
            <person name="Huang Q."/>
            <person name="Li B."/>
            <person name="Xuan Z."/>
            <person name="Cao J."/>
            <person name="Asan"/>
            <person name="Wu Z."/>
            <person name="Zhang J."/>
            <person name="Cai Q."/>
            <person name="Bai Y."/>
            <person name="Zhao B."/>
            <person name="Han Y."/>
            <person name="Li Y."/>
            <person name="Li X."/>
            <person name="Wang S."/>
            <person name="Shi Q."/>
            <person name="Liu S."/>
            <person name="Cho W.K."/>
            <person name="Kim J.Y."/>
            <person name="Xu Y."/>
            <person name="Heller-Uszynska K."/>
            <person name="Miao H."/>
            <person name="Cheng Z."/>
            <person name="Zhang S."/>
            <person name="Wu J."/>
            <person name="Yang Y."/>
            <person name="Kang H."/>
            <person name="Li M."/>
            <person name="Liang H."/>
            <person name="Ren X."/>
            <person name="Shi Z."/>
            <person name="Wen M."/>
            <person name="Jian M."/>
            <person name="Yang H."/>
            <person name="Zhang G."/>
            <person name="Yang Z."/>
            <person name="Chen R."/>
            <person name="Liu S."/>
            <person name="Li J."/>
            <person name="Ma L."/>
            <person name="Liu H."/>
            <person name="Zhou Y."/>
            <person name="Zhao J."/>
            <person name="Fang X."/>
            <person name="Li G."/>
            <person name="Fang L."/>
            <person name="Li Y."/>
            <person name="Liu D."/>
            <person name="Zheng H."/>
            <person name="Zhang Y."/>
            <person name="Qin N."/>
            <person name="Li Z."/>
            <person name="Yang G."/>
            <person name="Yang S."/>
            <person name="Bolund L."/>
            <person name="Kristiansen K."/>
            <person name="Zheng H."/>
            <person name="Li S."/>
            <person name="Zhang X."/>
            <person name="Yang H."/>
            <person name="Wang J."/>
            <person name="Sun R."/>
            <person name="Zhang B."/>
            <person name="Jiang S."/>
            <person name="Wang J."/>
            <person name="Du Y."/>
            <person name="Li S."/>
        </authorList>
    </citation>
    <scope>NUCLEOTIDE SEQUENCE [LARGE SCALE GENOMIC DNA]</scope>
    <source>
        <strain evidence="8">cv. 9930</strain>
    </source>
</reference>
<dbReference type="AlphaFoldDB" id="A0A0A0KYX9"/>
<keyword evidence="4 5" id="KW-0287">Flowering</keyword>
<dbReference type="Proteomes" id="UP000029981">
    <property type="component" value="Chromosome 4"/>
</dbReference>
<evidence type="ECO:0000256" key="5">
    <source>
        <dbReference type="RuleBase" id="RU364012"/>
    </source>
</evidence>
<feature type="compositionally biased region" description="Basic and acidic residues" evidence="6">
    <location>
        <begin position="10"/>
        <end position="23"/>
    </location>
</feature>
<dbReference type="eggNOG" id="ENOG502QUHP">
    <property type="taxonomic scope" value="Eukaryota"/>
</dbReference>
<dbReference type="InterPro" id="IPR012474">
    <property type="entry name" value="Frigida"/>
</dbReference>
<proteinExistence type="inferred from homology"/>
<reference evidence="7 8" key="4">
    <citation type="journal article" date="2011" name="BMC Genomics">
        <title>RNA-Seq improves annotation of protein-coding genes in the cucumber genome.</title>
        <authorList>
            <person name="Li Z."/>
            <person name="Zhang Z."/>
            <person name="Yan P."/>
            <person name="Huang S."/>
            <person name="Fei Z."/>
            <person name="Lin K."/>
        </authorList>
    </citation>
    <scope>NUCLEOTIDE SEQUENCE [LARGE SCALE GENOMIC DNA]</scope>
    <source>
        <strain evidence="8">cv. 9930</strain>
    </source>
</reference>
<dbReference type="GO" id="GO:0030154">
    <property type="term" value="P:cell differentiation"/>
    <property type="evidence" value="ECO:0007669"/>
    <property type="project" value="UniProtKB-KW"/>
</dbReference>
<reference evidence="7 8" key="3">
    <citation type="journal article" date="2010" name="BMC Genomics">
        <title>Transcriptome sequencing and comparative analysis of cucumber flowers with different sex types.</title>
        <authorList>
            <person name="Guo S."/>
            <person name="Zheng Y."/>
            <person name="Joung J.G."/>
            <person name="Liu S."/>
            <person name="Zhang Z."/>
            <person name="Crasta O.R."/>
            <person name="Sobral B.W."/>
            <person name="Xu Y."/>
            <person name="Huang S."/>
            <person name="Fei Z."/>
        </authorList>
    </citation>
    <scope>NUCLEOTIDE SEQUENCE [LARGE SCALE GENOMIC DNA]</scope>
    <source>
        <strain evidence="8">cv. 9930</strain>
    </source>
</reference>
<name>A0A0A0KYX9_CUCSA</name>
<accession>A0A0A0KYX9</accession>
<evidence type="ECO:0000256" key="4">
    <source>
        <dbReference type="ARBA" id="ARBA00023089"/>
    </source>
</evidence>
<evidence type="ECO:0000256" key="3">
    <source>
        <dbReference type="ARBA" id="ARBA00022782"/>
    </source>
</evidence>
<evidence type="ECO:0000313" key="8">
    <source>
        <dbReference type="Proteomes" id="UP000029981"/>
    </source>
</evidence>
<protein>
    <recommendedName>
        <fullName evidence="5">FRIGIDA-like protein</fullName>
    </recommendedName>
</protein>
<feature type="compositionally biased region" description="Basic and acidic residues" evidence="6">
    <location>
        <begin position="68"/>
        <end position="85"/>
    </location>
</feature>
<feature type="region of interest" description="Disordered" evidence="6">
    <location>
        <begin position="1"/>
        <end position="89"/>
    </location>
</feature>
<evidence type="ECO:0000256" key="2">
    <source>
        <dbReference type="ARBA" id="ARBA00022473"/>
    </source>
</evidence>
<dbReference type="Gramene" id="KGN54733">
    <property type="protein sequence ID" value="KGN54733"/>
    <property type="gene ID" value="Csa_4G437530"/>
</dbReference>
<dbReference type="STRING" id="3659.A0A0A0KYX9"/>
<evidence type="ECO:0000256" key="6">
    <source>
        <dbReference type="SAM" id="MobiDB-lite"/>
    </source>
</evidence>
<feature type="compositionally biased region" description="Low complexity" evidence="6">
    <location>
        <begin position="53"/>
        <end position="63"/>
    </location>
</feature>
<keyword evidence="2 5" id="KW-0217">Developmental protein</keyword>
<dbReference type="OrthoDB" id="776053at2759"/>
<reference evidence="7 8" key="2">
    <citation type="journal article" date="2009" name="PLoS ONE">
        <title>An integrated genetic and cytogenetic map of the cucumber genome.</title>
        <authorList>
            <person name="Ren Y."/>
            <person name="Zhang Z."/>
            <person name="Liu J."/>
            <person name="Staub J.E."/>
            <person name="Han Y."/>
            <person name="Cheng Z."/>
            <person name="Li X."/>
            <person name="Lu J."/>
            <person name="Miao H."/>
            <person name="Kang H."/>
            <person name="Xie B."/>
            <person name="Gu X."/>
            <person name="Wang X."/>
            <person name="Du Y."/>
            <person name="Jin W."/>
            <person name="Huang S."/>
        </authorList>
    </citation>
    <scope>NUCLEOTIDE SEQUENCE [LARGE SCALE GENOMIC DNA]</scope>
    <source>
        <strain evidence="8">cv. 9930</strain>
    </source>
</reference>
<dbReference type="PANTHER" id="PTHR31791:SF49">
    <property type="entry name" value="INACTIVE PROTEIN FRIGIDA"/>
    <property type="match status" value="1"/>
</dbReference>
<feature type="compositionally biased region" description="Polar residues" evidence="6">
    <location>
        <begin position="29"/>
        <end position="40"/>
    </location>
</feature>
<keyword evidence="3 5" id="KW-0221">Differentiation</keyword>
<dbReference type="GO" id="GO:0009908">
    <property type="term" value="P:flower development"/>
    <property type="evidence" value="ECO:0007669"/>
    <property type="project" value="UniProtKB-KW"/>
</dbReference>
<gene>
    <name evidence="7" type="ORF">Csa_4G437530</name>
</gene>
<comment type="similarity">
    <text evidence="1 5">Belongs to the Frigida family.</text>
</comment>
<dbReference type="KEGG" id="csv:101221469"/>
<organism evidence="7 8">
    <name type="scientific">Cucumis sativus</name>
    <name type="common">Cucumber</name>
    <dbReference type="NCBI Taxonomy" id="3659"/>
    <lineage>
        <taxon>Eukaryota</taxon>
        <taxon>Viridiplantae</taxon>
        <taxon>Streptophyta</taxon>
        <taxon>Embryophyta</taxon>
        <taxon>Tracheophyta</taxon>
        <taxon>Spermatophyta</taxon>
        <taxon>Magnoliopsida</taxon>
        <taxon>eudicotyledons</taxon>
        <taxon>Gunneridae</taxon>
        <taxon>Pentapetalae</taxon>
        <taxon>rosids</taxon>
        <taxon>fabids</taxon>
        <taxon>Cucurbitales</taxon>
        <taxon>Cucurbitaceae</taxon>
        <taxon>Benincaseae</taxon>
        <taxon>Cucumis</taxon>
    </lineage>
</organism>
<dbReference type="Pfam" id="PF07899">
    <property type="entry name" value="Frigida"/>
    <property type="match status" value="1"/>
</dbReference>
<evidence type="ECO:0000313" key="7">
    <source>
        <dbReference type="EMBL" id="KGN54733.1"/>
    </source>
</evidence>
<dbReference type="EMBL" id="CM002925">
    <property type="protein sequence ID" value="KGN54733.1"/>
    <property type="molecule type" value="Genomic_DNA"/>
</dbReference>
<dbReference type="PANTHER" id="PTHR31791">
    <property type="entry name" value="FRIGIDA-LIKE PROTEIN 3-RELATED"/>
    <property type="match status" value="1"/>
</dbReference>
<sequence>MSLMAATVDSSKEEEHSETDSRLGEGPCQLSSLFSNSSPLVPTAESGRNPVYSSTHLSRSSRSNLPETRTDFGKVDGKEGVDKQPESSSLSQLEHLCRTMCSRGLRKYIVSHLSDLARLHHEIPLALKWAPNPAKLVFDCIGRFYLQGSKAYTKVSPMIPARQASILILELFLISGAAETKNDKRTEIESSLKVEADLAAIAWRKRLITESGSCQASDIDARGLLLFLASFGIPTVFTNDDLRDLLRSSNSKGLSNALCHSHCLRTRIPDIIKGMTKSSKNIEAVDIIYAFGMENVFPPQEILLSFLQECDETWKKRINKVRGSTMQLRRVSEEKLASLKCVLKCLEDHKLDPVKSLPGWKIHEMIKNLEKDIVELGKRMEDNASLKRKTDEASTQKYLSQEIKRSRMSANKGGFPVMSYPVNGLLEQNATTFLEDKSCFSTSSSSMPLKLLDGGRASQLGNYQIASSLRGPGLVETTVLPADIIGSGISNAAAPFPRGMGWGRGRDSNEASIYKMGPTREFAYKDISVGQSFIQQAMPTLATTPTPPPTTVEPYSAVYGFMGHSTSNNFDLYHFADAAVFENDLPKNRSTQTGTLSRLRLPHHHHPSYFYN</sequence>